<dbReference type="GO" id="GO:0006355">
    <property type="term" value="P:regulation of DNA-templated transcription"/>
    <property type="evidence" value="ECO:0007669"/>
    <property type="project" value="InterPro"/>
</dbReference>
<dbReference type="Gene3D" id="1.10.1220.10">
    <property type="entry name" value="Met repressor-like"/>
    <property type="match status" value="1"/>
</dbReference>
<protein>
    <submittedName>
        <fullName evidence="1">Uncharacterized protein</fullName>
    </submittedName>
</protein>
<dbReference type="InterPro" id="IPR010985">
    <property type="entry name" value="Ribbon_hlx_hlx"/>
</dbReference>
<name>A0A976N040_9VIRU</name>
<proteinExistence type="predicted"/>
<accession>A0A976N040</accession>
<dbReference type="InterPro" id="IPR013321">
    <property type="entry name" value="Arc_rbn_hlx_hlx"/>
</dbReference>
<sequence>MARTKKKMNKEFKKESLTFRLRPVMKNKLEIAAANEQMTVSEFVRKVIEEFLTKLP</sequence>
<dbReference type="EMBL" id="OM869640">
    <property type="protein sequence ID" value="UPW36496.1"/>
    <property type="molecule type" value="Genomic_DNA"/>
</dbReference>
<dbReference type="SUPFAM" id="SSF47598">
    <property type="entry name" value="Ribbon-helix-helix"/>
    <property type="match status" value="1"/>
</dbReference>
<organism evidence="1">
    <name type="scientific">Peromfec virus RodF8_36</name>
    <dbReference type="NCBI Taxonomy" id="2929371"/>
    <lineage>
        <taxon>Viruses</taxon>
        <taxon>Monodnaviria</taxon>
        <taxon>Sangervirae</taxon>
        <taxon>Phixviricota</taxon>
        <taxon>Malgrandaviricetes</taxon>
        <taxon>Petitvirales</taxon>
        <taxon>Microviridae</taxon>
    </lineage>
</organism>
<evidence type="ECO:0000313" key="1">
    <source>
        <dbReference type="EMBL" id="UPW36496.1"/>
    </source>
</evidence>
<reference evidence="1" key="1">
    <citation type="submission" date="2022-02" db="EMBL/GenBank/DDBJ databases">
        <title>Towards deciphering the DNA virus diversity associated with rodent species in the families Cricetidae and Heteromyidae.</title>
        <authorList>
            <person name="Lund M."/>
            <person name="Larsen B.B."/>
            <person name="Gryseels S."/>
            <person name="Kraberger S."/>
            <person name="Rowsey D.M."/>
            <person name="Steger L."/>
            <person name="Yule K.M."/>
            <person name="Upham N.S."/>
            <person name="Worobey M."/>
            <person name="Van Doorslaer K."/>
            <person name="Varsani A."/>
        </authorList>
    </citation>
    <scope>NUCLEOTIDE SEQUENCE</scope>
    <source>
        <strain evidence="1">NeonRodF8_36</strain>
    </source>
</reference>